<feature type="domain" description="C2H2-type" evidence="17">
    <location>
        <begin position="195"/>
        <end position="222"/>
    </location>
</feature>
<dbReference type="FunFam" id="3.30.160.60:FF:001293">
    <property type="entry name" value="Zinc finger protein 292"/>
    <property type="match status" value="1"/>
</dbReference>
<evidence type="ECO:0000259" key="17">
    <source>
        <dbReference type="PROSITE" id="PS50157"/>
    </source>
</evidence>
<keyword evidence="8" id="KW-0862">Zinc</keyword>
<feature type="compositionally biased region" description="Basic and acidic residues" evidence="16">
    <location>
        <begin position="298"/>
        <end position="307"/>
    </location>
</feature>
<dbReference type="GO" id="GO:0003677">
    <property type="term" value="F:DNA binding"/>
    <property type="evidence" value="ECO:0007669"/>
    <property type="project" value="UniProtKB-KW"/>
</dbReference>
<comment type="similarity">
    <text evidence="3">Belongs to the krueppel C2H2-type zinc-finger protein family.</text>
</comment>
<feature type="region of interest" description="Disordered" evidence="16">
    <location>
        <begin position="1072"/>
        <end position="1096"/>
    </location>
</feature>
<evidence type="ECO:0000313" key="18">
    <source>
        <dbReference type="EMBL" id="AAA74461.1"/>
    </source>
</evidence>
<feature type="domain" description="C2H2-type" evidence="17">
    <location>
        <begin position="154"/>
        <end position="183"/>
    </location>
</feature>
<evidence type="ECO:0000256" key="13">
    <source>
        <dbReference type="ARBA" id="ARBA00023242"/>
    </source>
</evidence>
<evidence type="ECO:0000256" key="11">
    <source>
        <dbReference type="ARBA" id="ARBA00023125"/>
    </source>
</evidence>
<feature type="region of interest" description="Disordered" evidence="16">
    <location>
        <begin position="737"/>
        <end position="825"/>
    </location>
</feature>
<evidence type="ECO:0000256" key="15">
    <source>
        <dbReference type="PROSITE-ProRule" id="PRU00042"/>
    </source>
</evidence>
<keyword evidence="10" id="KW-0805">Transcription regulation</keyword>
<feature type="region of interest" description="Disordered" evidence="16">
    <location>
        <begin position="1004"/>
        <end position="1024"/>
    </location>
</feature>
<feature type="compositionally biased region" description="Basic and acidic residues" evidence="16">
    <location>
        <begin position="335"/>
        <end position="358"/>
    </location>
</feature>
<feature type="compositionally biased region" description="Basic and acidic residues" evidence="16">
    <location>
        <begin position="2063"/>
        <end position="2073"/>
    </location>
</feature>
<feature type="compositionally biased region" description="Basic residues" evidence="16">
    <location>
        <begin position="2074"/>
        <end position="2084"/>
    </location>
</feature>
<feature type="domain" description="C2H2-type" evidence="17">
    <location>
        <begin position="1573"/>
        <end position="1603"/>
    </location>
</feature>
<feature type="region of interest" description="Disordered" evidence="16">
    <location>
        <begin position="80"/>
        <end position="106"/>
    </location>
</feature>
<keyword evidence="13" id="KW-0539">Nucleus</keyword>
<keyword evidence="7 15" id="KW-0863">Zinc-finger</keyword>
<evidence type="ECO:0000256" key="7">
    <source>
        <dbReference type="ARBA" id="ARBA00022771"/>
    </source>
</evidence>
<reference evidence="18" key="1">
    <citation type="journal article" date="1993" name="Genes Dev.">
        <title>Identification of a novel zinc finger protein binding a conserved element critical for Pit-1-dependent growth hormone gene expression.</title>
        <authorList>
            <person name="Lipkin S.M."/>
            <person name="Naar A.M."/>
            <person name="Kalla K.A."/>
            <person name="Sack R.A."/>
            <person name="Rosenfeld M.G."/>
        </authorList>
    </citation>
    <scope>NUCLEOTIDE SEQUENCE</scope>
    <source>
        <tissue evidence="18">Pituitary</tissue>
    </source>
</reference>
<accession>Q63753</accession>
<dbReference type="GO" id="GO:0000981">
    <property type="term" value="F:DNA-binding transcription factor activity, RNA polymerase II-specific"/>
    <property type="evidence" value="ECO:0007669"/>
    <property type="project" value="TreeGrafter"/>
</dbReference>
<dbReference type="GO" id="GO:0005634">
    <property type="term" value="C:nucleus"/>
    <property type="evidence" value="ECO:0007669"/>
    <property type="project" value="UniProtKB-SubCell"/>
</dbReference>
<feature type="compositionally biased region" description="Polar residues" evidence="16">
    <location>
        <begin position="317"/>
        <end position="331"/>
    </location>
</feature>
<dbReference type="InterPro" id="IPR052251">
    <property type="entry name" value="GH-ZnFinger_Regulators"/>
</dbReference>
<evidence type="ECO:0000256" key="6">
    <source>
        <dbReference type="ARBA" id="ARBA00022737"/>
    </source>
</evidence>
<sequence length="2180" mass="242737">MAREMAGLHAVCLLCDKEFLGHRIVRHAQKHYKHYKDGVYSCPICAKNFNSKESFVPHVTLHVKQSSKERLAAMKPLRRLGRPPKITATHENQKTNTNTVAKQEQRPIKKNSLYSTDFIVFNDNDGSDDENDDKGKSYEPEVIPVQKPVPVNEFNCPVTFCKKGFKYFKNLIAHVKGHKDSEDAKRFLEMQSKKVICQYCRRHFVSVTHLNDHLQMHCGSKPYICIQMKCKAGFNSYAEPLSPPKEHQVFRAKCLFPKCGRIFSQAYLLYDHEAQHYNTYTCKFTGCGKVYRSQSEMEKHLDDHSAPEKVLPPEDQLTPSGNVVTQNSEGTTGEGRSEHSIEKSEGPDRSGDWEKNKAESAVTTHSQISASELRQADIPLSDGLGNPGDTTVLQTNEVAVSIKVSVNHGIEDDFGKQENLTMEGTGEPLITDVHKPGEGAGVHFRHPGFQEKKDHECLNKAQTAQNSLANSESLKMGDLNPQSLERQVNTLTTFSVQNEGGLEDSSQICKFECGGDVKTSSSLYDLPLKTLESVAFVPSQPDLSSPLGAPSVPPKAPGQKFSCQVEGCTRTYNSSQSIGKHMKTAHPDQYAAFKLQRKTKKGQKSNNLSTPDHGKCVYFLPSQVSSSNHAFFTPQTKASGNPACSAQLQHVSPSIFPAHLASVSTSLLPSVESVLSPNMPSQDKHVQDGMLCSQMENLSNAALPAQMEDLTKTVLPLNIDSGSDPFLPLPTENSSLFSSPAHSENNSVFSQLESSTNHYPSPTEGNLNSSFLKGGSSENGAFPSHVSTADDLSSTSAQQSAPKKVKKDRGRGPNGKERKPSTTKGLSGCDYQRWEFICSRCYRAFTNPRSLGGHLSKRSYCKPLDGAEIAQELLQTNRQPSLLASMIHTTSTVNMQQPQQSNCNPETCFKDPSFLQLLSVENRPNFLPSTFPRCDVSNFNAGVSQEGSEIIKQALETAGIPSTFESAEMLSQVVPIGSVSDAAQVNAEGMPGPTVTPLLQTVCHTNTSPSSQNQTPNSKTSNLKECNSLPIFTTNDLLLKTIENGLCTNSFSSSTEPPQNFTNNSTHVSVISGPQNTRSNHLNKKGNSASKKRKKVTPAVIVSNTSQNVVPTDLTMGLASKNLTVPDTNTRDMIPDCEPQALVENLTQKLNNIDNHLFLTDVKESCKASLEPHTMLTPLTLKTENGDSRMMPLNSCTPVSSDLQISEDNVIQNFEKTLEIIKTAMNSQILEVKSGSQGTGETTQNAQINYSMQLPSVNSIPDNKLPDSSQSFSFLTVMPTKHNIPQSEALHKEDQIQDILEGLQNLKLETDISAPPSQATLINKSVALSPTPTKSTPNIIVQPVSEVIHVQLNDRVNKPFVCQNQGCNYSAMRKDALFKHYGKIHQYTPEMILEIKKNQLKFAPFKCVVPTCTKTFTRNSNLRAHCQLVHHFTIEEMVKLKIKRPYRRKSQGENLSSPQINQVKKQLPMAEEGKKLSHRPAFEVPAVAGEDALDNVAVIPENQLAEKKSPEKPESSSQPVTASTEQYNANLGNLKTKGRKNKRHRKEKEEKREKNPVSQSFEFPTRYSSYRPYCCVHQGCFAAFTIQQNLILHYQAVHKSNLPTFSAEVEEESEAVKESEETEPKQSMKEFRCQVSDCSRIFQAITGLIQHYMKLHEMTPEEIESMTAAVDVGKFPCDQLECKSSFTTYLSYVVHLEVDHGIGTRTSKTEEDGIYKCDCEGCDRIYATRSNLLRHIFNKHNDKHKAHLIRPRKLTGQENISSKANQEKSKSKHRAIKHNRFGKDGMKGPKTKRKKKSNLESKSAKIVQIEEDKPYSLKRGKHVYSIKARNDALSECTSKFVTQYPCMIKGCTSVVTSESNIIRHYKCHKLSKAFTSQHRNILIVFKRYGNPQEKEVSEQEDEKNDKKDPDSSVLEKNDNSQPASIPQEEGMKGEKDEMDELTELFITKLINEDSTNTETQVSTSLKVNNDFQEHDSCISERQKTGNLKRVYKEKNITQNKKRKIDKTEPEVPLVVNKTHKEEETAVAVQTTEEHPASFDWSSFKPMGFEASFLKFLEESAVKQKKNTDRDHSHSGSKRGSHSNSRKNVDKTAVTGGNHVCSCKESEIFVQFANPSKLQCSENVKIVLDKTLKDCSELVLKQLQEMKPTVSLKKLEVLSNDPDRTVLKELSLGKATGRGQY</sequence>
<evidence type="ECO:0000256" key="5">
    <source>
        <dbReference type="ARBA" id="ARBA00022723"/>
    </source>
</evidence>
<protein>
    <recommendedName>
        <fullName evidence="14">Zinc finger protein 292</fullName>
    </recommendedName>
</protein>
<name>Q63753_9MURI</name>
<dbReference type="InterPro" id="IPR058902">
    <property type="entry name" value="zf_C2H2_ZNF292/Rlf"/>
</dbReference>
<feature type="region of interest" description="Disordered" evidence="16">
    <location>
        <begin position="298"/>
        <end position="367"/>
    </location>
</feature>
<feature type="compositionally biased region" description="Polar residues" evidence="16">
    <location>
        <begin position="1520"/>
        <end position="1533"/>
    </location>
</feature>
<dbReference type="Gene3D" id="3.30.160.60">
    <property type="entry name" value="Classic Zinc Finger"/>
    <property type="match status" value="6"/>
</dbReference>
<feature type="domain" description="C2H2-type" evidence="17">
    <location>
        <begin position="252"/>
        <end position="281"/>
    </location>
</feature>
<evidence type="ECO:0000256" key="10">
    <source>
        <dbReference type="ARBA" id="ARBA00023015"/>
    </source>
</evidence>
<dbReference type="PANTHER" id="PTHR15507">
    <property type="entry name" value="ZINC FINGER PROTEIN RLF"/>
    <property type="match status" value="1"/>
</dbReference>
<evidence type="ECO:0000256" key="14">
    <source>
        <dbReference type="ARBA" id="ARBA00067168"/>
    </source>
</evidence>
<feature type="domain" description="C2H2-type" evidence="17">
    <location>
        <begin position="280"/>
        <end position="309"/>
    </location>
</feature>
<dbReference type="PIR" id="A47651">
    <property type="entry name" value="A47651"/>
</dbReference>
<dbReference type="PROSITE" id="PS50157">
    <property type="entry name" value="ZINC_FINGER_C2H2_2"/>
    <property type="match status" value="11"/>
</dbReference>
<evidence type="ECO:0000256" key="12">
    <source>
        <dbReference type="ARBA" id="ARBA00023163"/>
    </source>
</evidence>
<keyword evidence="5" id="KW-0479">Metal-binding</keyword>
<evidence type="ECO:0000256" key="3">
    <source>
        <dbReference type="ARBA" id="ARBA00006991"/>
    </source>
</evidence>
<dbReference type="Pfam" id="PF26218">
    <property type="entry name" value="zf_C2H2_ZNF292"/>
    <property type="match status" value="2"/>
</dbReference>
<feature type="domain" description="C2H2-type" evidence="17">
    <location>
        <begin position="1405"/>
        <end position="1430"/>
    </location>
</feature>
<feature type="domain" description="C2H2-type" evidence="17">
    <location>
        <begin position="1715"/>
        <end position="1745"/>
    </location>
</feature>
<feature type="region of interest" description="Disordered" evidence="16">
    <location>
        <begin position="1448"/>
        <end position="1468"/>
    </location>
</feature>
<keyword evidence="6" id="KW-0677">Repeat</keyword>
<keyword evidence="11" id="KW-0238">DNA-binding</keyword>
<evidence type="ECO:0000256" key="2">
    <source>
        <dbReference type="ARBA" id="ARBA00004123"/>
    </source>
</evidence>
<dbReference type="InterPro" id="IPR013087">
    <property type="entry name" value="Znf_C2H2_type"/>
</dbReference>
<evidence type="ECO:0000256" key="8">
    <source>
        <dbReference type="ARBA" id="ARBA00022833"/>
    </source>
</evidence>
<feature type="compositionally biased region" description="Polar residues" evidence="16">
    <location>
        <begin position="737"/>
        <end position="801"/>
    </location>
</feature>
<keyword evidence="9" id="KW-0007">Acetylation</keyword>
<feature type="compositionally biased region" description="Polar residues" evidence="16">
    <location>
        <begin position="1452"/>
        <end position="1464"/>
    </location>
</feature>
<evidence type="ECO:0000256" key="1">
    <source>
        <dbReference type="ARBA" id="ARBA00003767"/>
    </source>
</evidence>
<feature type="compositionally biased region" description="Basic residues" evidence="16">
    <location>
        <begin position="1770"/>
        <end position="1780"/>
    </location>
</feature>
<dbReference type="InterPro" id="IPR036236">
    <property type="entry name" value="Znf_C2H2_sf"/>
</dbReference>
<keyword evidence="12" id="KW-0804">Transcription</keyword>
<evidence type="ECO:0000256" key="16">
    <source>
        <dbReference type="SAM" id="MobiDB-lite"/>
    </source>
</evidence>
<feature type="region of interest" description="Disordered" evidence="16">
    <location>
        <begin position="1503"/>
        <end position="1558"/>
    </location>
</feature>
<feature type="region of interest" description="Disordered" evidence="16">
    <location>
        <begin position="1753"/>
        <end position="1802"/>
    </location>
</feature>
<feature type="compositionally biased region" description="Basic residues" evidence="16">
    <location>
        <begin position="1536"/>
        <end position="1546"/>
    </location>
</feature>
<keyword evidence="4" id="KW-0597">Phosphoprotein</keyword>
<dbReference type="SUPFAM" id="SSF57667">
    <property type="entry name" value="beta-beta-alpha zinc fingers"/>
    <property type="match status" value="1"/>
</dbReference>
<organism evidence="18">
    <name type="scientific">Rattus sp</name>
    <dbReference type="NCBI Taxonomy" id="10118"/>
    <lineage>
        <taxon>Eukaryota</taxon>
        <taxon>Metazoa</taxon>
        <taxon>Chordata</taxon>
        <taxon>Craniata</taxon>
        <taxon>Vertebrata</taxon>
        <taxon>Euteleostomi</taxon>
        <taxon>Mammalia</taxon>
        <taxon>Eutheria</taxon>
        <taxon>Euarchontoglires</taxon>
        <taxon>Glires</taxon>
        <taxon>Rodentia</taxon>
        <taxon>Myomorpha</taxon>
        <taxon>Muroidea</taxon>
        <taxon>Muridae</taxon>
        <taxon>Murinae</taxon>
        <taxon>Rattus</taxon>
    </lineage>
</organism>
<feature type="domain" description="C2H2-type" evidence="17">
    <location>
        <begin position="836"/>
        <end position="863"/>
    </location>
</feature>
<comment type="function">
    <text evidence="1">May be involved in transcriptional regulation.</text>
</comment>
<dbReference type="PANTHER" id="PTHR15507:SF14">
    <property type="entry name" value="ZINC FINGER PROTEIN 292"/>
    <property type="match status" value="1"/>
</dbReference>
<dbReference type="EMBL" id="L23077">
    <property type="protein sequence ID" value="AAA74461.1"/>
    <property type="molecule type" value="mRNA"/>
</dbReference>
<dbReference type="Pfam" id="PF25420">
    <property type="entry name" value="zf-C2H2_ZN292"/>
    <property type="match status" value="1"/>
</dbReference>
<feature type="region of interest" description="Disordered" evidence="16">
    <location>
        <begin position="2063"/>
        <end position="2091"/>
    </location>
</feature>
<evidence type="ECO:0000256" key="4">
    <source>
        <dbReference type="ARBA" id="ARBA00022553"/>
    </source>
</evidence>
<feature type="domain" description="C2H2-type" evidence="17">
    <location>
        <begin position="40"/>
        <end position="67"/>
    </location>
</feature>
<feature type="domain" description="C2H2-type" evidence="17">
    <location>
        <begin position="1631"/>
        <end position="1661"/>
    </location>
</feature>
<dbReference type="SMART" id="SM00355">
    <property type="entry name" value="ZnF_C2H2"/>
    <property type="match status" value="15"/>
</dbReference>
<feature type="compositionally biased region" description="Basic and acidic residues" evidence="16">
    <location>
        <begin position="810"/>
        <end position="820"/>
    </location>
</feature>
<dbReference type="Pfam" id="PF00096">
    <property type="entry name" value="zf-C2H2"/>
    <property type="match status" value="2"/>
</dbReference>
<feature type="compositionally biased region" description="Basic and acidic residues" evidence="16">
    <location>
        <begin position="1892"/>
        <end position="1918"/>
    </location>
</feature>
<comment type="subcellular location">
    <subcellularLocation>
        <location evidence="2">Nucleus</location>
    </subcellularLocation>
</comment>
<feature type="region of interest" description="Disordered" evidence="16">
    <location>
        <begin position="1892"/>
        <end position="1934"/>
    </location>
</feature>
<dbReference type="PROSITE" id="PS00028">
    <property type="entry name" value="ZINC_FINGER_C2H2_1"/>
    <property type="match status" value="10"/>
</dbReference>
<feature type="domain" description="C2H2-type" evidence="17">
    <location>
        <begin position="561"/>
        <end position="591"/>
    </location>
</feature>
<dbReference type="GO" id="GO:0008270">
    <property type="term" value="F:zinc ion binding"/>
    <property type="evidence" value="ECO:0007669"/>
    <property type="project" value="UniProtKB-KW"/>
</dbReference>
<evidence type="ECO:0000256" key="9">
    <source>
        <dbReference type="ARBA" id="ARBA00022990"/>
    </source>
</evidence>
<feature type="compositionally biased region" description="Basic and acidic residues" evidence="16">
    <location>
        <begin position="1504"/>
        <end position="1514"/>
    </location>
</feature>
<proteinExistence type="evidence at transcript level"/>